<dbReference type="EMBL" id="UINC01004990">
    <property type="protein sequence ID" value="SVA18288.1"/>
    <property type="molecule type" value="Genomic_DNA"/>
</dbReference>
<dbReference type="Pfam" id="PF07586">
    <property type="entry name" value="HXXSHH"/>
    <property type="match status" value="1"/>
</dbReference>
<sequence length="426" mass="45755">MTPTTALARAATAPVVRFCTVYVPNGIVMERWTPTAEGADFAFTPTLRPLEPFRDHLLILSGLDNTGARSRSGASGAHAKPAGAFMTGIEPLPTTGSSSLALGISMDQIIANSLGQETPLPSLELGLEGADTVNGVGTCDVGFSCAYQNRLAWSGPSTPLPIETNPRVVFDRLFGSVDSTDPQARRARLERQGSIIDSVLEKVGRLQGGLGRRDRAKLDEYLTAVREIERRIQNAEAQGRELPLVESPAGIPVSYDDHARLMFDMQALALQTDTTRVITFQIGREQSGATYPQIGVSDSHHPISHHGGDKNKIASLAKINAYHTTLFSYFLEKLATTSDGDATLLDNVITLYGSAISEGNSHDIRNLPIILVGGGAGRVKGGRHVKYPDQTQQLTNLQLTLLNKLGIPTETFGDSTGEQLQELSEV</sequence>
<proteinExistence type="predicted"/>
<dbReference type="InterPro" id="IPR011447">
    <property type="entry name" value="DUF1552"/>
</dbReference>
<reference evidence="1" key="1">
    <citation type="submission" date="2018-05" db="EMBL/GenBank/DDBJ databases">
        <authorList>
            <person name="Lanie J.A."/>
            <person name="Ng W.-L."/>
            <person name="Kazmierczak K.M."/>
            <person name="Andrzejewski T.M."/>
            <person name="Davidsen T.M."/>
            <person name="Wayne K.J."/>
            <person name="Tettelin H."/>
            <person name="Glass J.I."/>
            <person name="Rusch D."/>
            <person name="Podicherti R."/>
            <person name="Tsui H.-C.T."/>
            <person name="Winkler M.E."/>
        </authorList>
    </citation>
    <scope>NUCLEOTIDE SEQUENCE</scope>
</reference>
<protein>
    <recommendedName>
        <fullName evidence="2">DUF1552 domain-containing protein</fullName>
    </recommendedName>
</protein>
<dbReference type="AlphaFoldDB" id="A0A381TS08"/>
<gene>
    <name evidence="1" type="ORF">METZ01_LOCUS71142</name>
</gene>
<organism evidence="1">
    <name type="scientific">marine metagenome</name>
    <dbReference type="NCBI Taxonomy" id="408172"/>
    <lineage>
        <taxon>unclassified sequences</taxon>
        <taxon>metagenomes</taxon>
        <taxon>ecological metagenomes</taxon>
    </lineage>
</organism>
<accession>A0A381TS08</accession>
<name>A0A381TS08_9ZZZZ</name>
<evidence type="ECO:0008006" key="2">
    <source>
        <dbReference type="Google" id="ProtNLM"/>
    </source>
</evidence>
<evidence type="ECO:0000313" key="1">
    <source>
        <dbReference type="EMBL" id="SVA18288.1"/>
    </source>
</evidence>